<comment type="subcellular location">
    <subcellularLocation>
        <location evidence="9">Cytoplasm</location>
    </subcellularLocation>
</comment>
<feature type="active site" description="Proton acceptor" evidence="9 10">
    <location>
        <position position="71"/>
    </location>
</feature>
<dbReference type="SMART" id="SM00987">
    <property type="entry name" value="UreE_C"/>
    <property type="match status" value="1"/>
</dbReference>
<evidence type="ECO:0000256" key="9">
    <source>
        <dbReference type="HAMAP-Rule" id="MF_00148"/>
    </source>
</evidence>
<evidence type="ECO:0000256" key="7">
    <source>
        <dbReference type="ARBA" id="ARBA00022801"/>
    </source>
</evidence>
<dbReference type="PANTHER" id="PTHR11264">
    <property type="entry name" value="URACIL-DNA GLYCOSYLASE"/>
    <property type="match status" value="1"/>
</dbReference>
<feature type="domain" description="Uracil-DNA glycosylase-like" evidence="12">
    <location>
        <begin position="56"/>
        <end position="221"/>
    </location>
</feature>
<comment type="function">
    <text evidence="2 9 11">Excises uracil residues from the DNA which can arise as a result of misincorporation of dUMP residues by DNA polymerase or due to deamination of cytosine.</text>
</comment>
<keyword evidence="7 9" id="KW-0378">Hydrolase</keyword>
<protein>
    <recommendedName>
        <fullName evidence="5 9">Uracil-DNA glycosylase</fullName>
        <shortName evidence="9">UDG</shortName>
        <ecNumber evidence="4 9">3.2.2.27</ecNumber>
    </recommendedName>
</protein>
<evidence type="ECO:0000256" key="11">
    <source>
        <dbReference type="RuleBase" id="RU003780"/>
    </source>
</evidence>
<dbReference type="InterPro" id="IPR005122">
    <property type="entry name" value="Uracil-DNA_glycosylase-like"/>
</dbReference>
<dbReference type="InterPro" id="IPR002043">
    <property type="entry name" value="UDG_fam1"/>
</dbReference>
<dbReference type="OrthoDB" id="9804372at2"/>
<evidence type="ECO:0000256" key="2">
    <source>
        <dbReference type="ARBA" id="ARBA00002631"/>
    </source>
</evidence>
<dbReference type="NCBIfam" id="NF003589">
    <property type="entry name" value="PRK05254.1-2"/>
    <property type="match status" value="1"/>
</dbReference>
<evidence type="ECO:0000256" key="8">
    <source>
        <dbReference type="ARBA" id="ARBA00023204"/>
    </source>
</evidence>
<evidence type="ECO:0000259" key="12">
    <source>
        <dbReference type="SMART" id="SM00986"/>
    </source>
</evidence>
<accession>A0A1T4W9C9</accession>
<dbReference type="EC" id="3.2.2.27" evidence="4 9"/>
<gene>
    <name evidence="9" type="primary">ung</name>
    <name evidence="13" type="ORF">SAMN02745178_00179</name>
</gene>
<dbReference type="InterPro" id="IPR018085">
    <property type="entry name" value="Ura-DNA_Glyclase_AS"/>
</dbReference>
<dbReference type="SMART" id="SM00986">
    <property type="entry name" value="UDG"/>
    <property type="match status" value="1"/>
</dbReference>
<dbReference type="NCBIfam" id="NF003592">
    <property type="entry name" value="PRK05254.1-5"/>
    <property type="match status" value="1"/>
</dbReference>
<evidence type="ECO:0000256" key="4">
    <source>
        <dbReference type="ARBA" id="ARBA00012030"/>
    </source>
</evidence>
<reference evidence="13 14" key="1">
    <citation type="submission" date="2017-02" db="EMBL/GenBank/DDBJ databases">
        <authorList>
            <person name="Peterson S.W."/>
        </authorList>
    </citation>
    <scope>NUCLEOTIDE SEQUENCE [LARGE SCALE GENOMIC DNA]</scope>
    <source>
        <strain evidence="13 14">ATCC 27749</strain>
    </source>
</reference>
<keyword evidence="14" id="KW-1185">Reference proteome</keyword>
<dbReference type="STRING" id="745368.SAMN02745178_00179"/>
<evidence type="ECO:0000313" key="13">
    <source>
        <dbReference type="EMBL" id="SKA73595.1"/>
    </source>
</evidence>
<keyword evidence="8 9" id="KW-0234">DNA repair</keyword>
<organism evidence="13 14">
    <name type="scientific">Gemmiger formicilis</name>
    <dbReference type="NCBI Taxonomy" id="745368"/>
    <lineage>
        <taxon>Bacteria</taxon>
        <taxon>Bacillati</taxon>
        <taxon>Bacillota</taxon>
        <taxon>Clostridia</taxon>
        <taxon>Eubacteriales</taxon>
        <taxon>Gemmiger</taxon>
    </lineage>
</organism>
<dbReference type="RefSeq" id="WP_078783198.1">
    <property type="nucleotide sequence ID" value="NZ_CABIYV010000002.1"/>
</dbReference>
<dbReference type="NCBIfam" id="NF003588">
    <property type="entry name" value="PRK05254.1-1"/>
    <property type="match status" value="1"/>
</dbReference>
<evidence type="ECO:0000256" key="3">
    <source>
        <dbReference type="ARBA" id="ARBA00008184"/>
    </source>
</evidence>
<dbReference type="PANTHER" id="PTHR11264:SF0">
    <property type="entry name" value="URACIL-DNA GLYCOSYLASE"/>
    <property type="match status" value="1"/>
</dbReference>
<dbReference type="GO" id="GO:0005737">
    <property type="term" value="C:cytoplasm"/>
    <property type="evidence" value="ECO:0007669"/>
    <property type="project" value="UniProtKB-SubCell"/>
</dbReference>
<keyword evidence="9" id="KW-0963">Cytoplasm</keyword>
<evidence type="ECO:0000256" key="10">
    <source>
        <dbReference type="PROSITE-ProRule" id="PRU10072"/>
    </source>
</evidence>
<dbReference type="Proteomes" id="UP000190286">
    <property type="component" value="Unassembled WGS sequence"/>
</dbReference>
<dbReference type="GO" id="GO:0097510">
    <property type="term" value="P:base-excision repair, AP site formation via deaminated base removal"/>
    <property type="evidence" value="ECO:0007669"/>
    <property type="project" value="TreeGrafter"/>
</dbReference>
<proteinExistence type="inferred from homology"/>
<evidence type="ECO:0000256" key="1">
    <source>
        <dbReference type="ARBA" id="ARBA00001400"/>
    </source>
</evidence>
<dbReference type="Gene3D" id="3.40.470.10">
    <property type="entry name" value="Uracil-DNA glycosylase-like domain"/>
    <property type="match status" value="1"/>
</dbReference>
<dbReference type="HAMAP" id="MF_00148">
    <property type="entry name" value="UDG"/>
    <property type="match status" value="1"/>
</dbReference>
<dbReference type="SUPFAM" id="SSF52141">
    <property type="entry name" value="Uracil-DNA glycosylase-like"/>
    <property type="match status" value="1"/>
</dbReference>
<evidence type="ECO:0000256" key="6">
    <source>
        <dbReference type="ARBA" id="ARBA00022763"/>
    </source>
</evidence>
<dbReference type="GeneID" id="93336679"/>
<keyword evidence="6 9" id="KW-0227">DNA damage</keyword>
<name>A0A1T4W9C9_9FIRM</name>
<sequence length="240" mass="25686">MLLTTELDKLSGTDWQLFFAQERAKPYFAELDAFVTAAAAEKTVYPAAENIFAAFRACPVSAVRVVILGQDPYHEPGQAMGLSFSVPDGCKAPPSLRNIFKELEAELGPGCAAHTDLTLWARQGVLLLNTVLTVEQGAANAHAGRGWETFTRAALEYAAAHGTAPLAAVLWGKPAQKYAPIFNRAAAHRPVLVLESAHPSPLSAYRGFFGSAPFGKVNAFLKNNGAAEIDWRLPANATHG</sequence>
<evidence type="ECO:0000313" key="14">
    <source>
        <dbReference type="Proteomes" id="UP000190286"/>
    </source>
</evidence>
<dbReference type="EMBL" id="FUYF01000001">
    <property type="protein sequence ID" value="SKA73595.1"/>
    <property type="molecule type" value="Genomic_DNA"/>
</dbReference>
<evidence type="ECO:0000256" key="5">
    <source>
        <dbReference type="ARBA" id="ARBA00018429"/>
    </source>
</evidence>
<dbReference type="NCBIfam" id="TIGR00628">
    <property type="entry name" value="ung"/>
    <property type="match status" value="1"/>
</dbReference>
<dbReference type="Pfam" id="PF03167">
    <property type="entry name" value="UDG"/>
    <property type="match status" value="1"/>
</dbReference>
<dbReference type="InterPro" id="IPR036895">
    <property type="entry name" value="Uracil-DNA_glycosylase-like_sf"/>
</dbReference>
<dbReference type="AlphaFoldDB" id="A0A1T4W9C9"/>
<dbReference type="CDD" id="cd10027">
    <property type="entry name" value="UDG-F1-like"/>
    <property type="match status" value="1"/>
</dbReference>
<dbReference type="PROSITE" id="PS00130">
    <property type="entry name" value="U_DNA_GLYCOSYLASE"/>
    <property type="match status" value="1"/>
</dbReference>
<comment type="catalytic activity">
    <reaction evidence="1 9 11">
        <text>Hydrolyzes single-stranded DNA or mismatched double-stranded DNA and polynucleotides, releasing free uracil.</text>
        <dbReference type="EC" id="3.2.2.27"/>
    </reaction>
</comment>
<comment type="similarity">
    <text evidence="3 9 11">Belongs to the uracil-DNA glycosylase (UDG) superfamily. UNG family.</text>
</comment>
<dbReference type="GO" id="GO:0004844">
    <property type="term" value="F:uracil DNA N-glycosylase activity"/>
    <property type="evidence" value="ECO:0007669"/>
    <property type="project" value="UniProtKB-UniRule"/>
</dbReference>